<feature type="region of interest" description="Disordered" evidence="6">
    <location>
        <begin position="202"/>
        <end position="232"/>
    </location>
</feature>
<protein>
    <submittedName>
        <fullName evidence="9">C40 family peptidase</fullName>
    </submittedName>
</protein>
<evidence type="ECO:0000313" key="9">
    <source>
        <dbReference type="EMBL" id="MCM2576067.1"/>
    </source>
</evidence>
<name>A0ABT0X0I6_9ACTN</name>
<keyword evidence="3" id="KW-0378">Hydrolase</keyword>
<keyword evidence="4" id="KW-0788">Thiol protease</keyword>
<evidence type="ECO:0000256" key="5">
    <source>
        <dbReference type="SAM" id="Coils"/>
    </source>
</evidence>
<comment type="caution">
    <text evidence="9">The sequence shown here is derived from an EMBL/GenBank/DDBJ whole genome shotgun (WGS) entry which is preliminary data.</text>
</comment>
<proteinExistence type="inferred from homology"/>
<dbReference type="PANTHER" id="PTHR47359:SF3">
    <property type="entry name" value="NLP_P60 DOMAIN-CONTAINING PROTEIN-RELATED"/>
    <property type="match status" value="1"/>
</dbReference>
<feature type="domain" description="NlpC/P60" evidence="8">
    <location>
        <begin position="228"/>
        <end position="349"/>
    </location>
</feature>
<feature type="chain" id="PRO_5047214654" evidence="7">
    <location>
        <begin position="28"/>
        <end position="402"/>
    </location>
</feature>
<dbReference type="PANTHER" id="PTHR47359">
    <property type="entry name" value="PEPTIDOGLYCAN DL-ENDOPEPTIDASE CWLO"/>
    <property type="match status" value="1"/>
</dbReference>
<evidence type="ECO:0000256" key="6">
    <source>
        <dbReference type="SAM" id="MobiDB-lite"/>
    </source>
</evidence>
<dbReference type="RefSeq" id="WP_251408296.1">
    <property type="nucleotide sequence ID" value="NZ_JAMQGM010000002.1"/>
</dbReference>
<reference evidence="9" key="1">
    <citation type="journal article" date="2023" name="Int. J. Syst. Evol. Microbiol.">
        <title>Streptomyces meridianus sp. nov. isolated from brackish water of the Tagus estuary in Alcochete, Portugal.</title>
        <authorList>
            <person name="Santos J.D.N."/>
            <person name="Klimek D."/>
            <person name="Calusinska M."/>
            <person name="Lobo Da Cunha A."/>
            <person name="Catita J."/>
            <person name="Goncalves H."/>
            <person name="Gonzalez I."/>
            <person name="Reyes F."/>
            <person name="Lage O.M."/>
        </authorList>
    </citation>
    <scope>NUCLEOTIDE SEQUENCE</scope>
    <source>
        <strain evidence="9">MTZ3.1</strain>
    </source>
</reference>
<dbReference type="Pfam" id="PF00877">
    <property type="entry name" value="NLPC_P60"/>
    <property type="match status" value="1"/>
</dbReference>
<dbReference type="InterPro" id="IPR051794">
    <property type="entry name" value="PG_Endopeptidase_C40"/>
</dbReference>
<keyword evidence="10" id="KW-1185">Reference proteome</keyword>
<evidence type="ECO:0000256" key="3">
    <source>
        <dbReference type="ARBA" id="ARBA00022801"/>
    </source>
</evidence>
<dbReference type="SUPFAM" id="SSF54001">
    <property type="entry name" value="Cysteine proteinases"/>
    <property type="match status" value="1"/>
</dbReference>
<accession>A0ABT0X0I6</accession>
<keyword evidence="5" id="KW-0175">Coiled coil</keyword>
<keyword evidence="7" id="KW-0732">Signal</keyword>
<evidence type="ECO:0000256" key="2">
    <source>
        <dbReference type="ARBA" id="ARBA00022670"/>
    </source>
</evidence>
<gene>
    <name evidence="9" type="ORF">M1E25_01650</name>
</gene>
<dbReference type="Proteomes" id="UP001167160">
    <property type="component" value="Unassembled WGS sequence"/>
</dbReference>
<dbReference type="Gene3D" id="3.90.1720.10">
    <property type="entry name" value="endopeptidase domain like (from Nostoc punctiforme)"/>
    <property type="match status" value="1"/>
</dbReference>
<sequence>MSGRFVRSVCTVVLVAGAALTPPAAPAAADPSDLRTGELLDELRTLYHRAETATDAYNATHEALAREKDRVDTLGRELAATRSELAQDRLDGGRIARAQYRSGTGLSPSLQVLLSPDPARALDDSHELRRAAEARAATIRRLSSGEQRLKRLETQARKALDRRETLADRQRRLRDAIRDRLAQVERLLVSMTQEQLEAVRSLESREAENAERGFPGAQASGDDARQPSAAGREAVAYAKAQIGKPYRWGAQGPNAFDCSGLTSQAWARAGRPIPRTSQAQWRQLPRIPLQELRPGDLVVYHRNASHVALYLGDGKVVHAPRPGSRVQIAPVTVNPVLGAVRPDGDRRVPAKEEPAPEKPPADQGKPGVNEPAEGQQTPAQEGTPASPAGAPDANGPQPTEAV</sequence>
<evidence type="ECO:0000313" key="10">
    <source>
        <dbReference type="Proteomes" id="UP001167160"/>
    </source>
</evidence>
<evidence type="ECO:0000256" key="4">
    <source>
        <dbReference type="ARBA" id="ARBA00022807"/>
    </source>
</evidence>
<organism evidence="9 10">
    <name type="scientific">Streptomyces meridianus</name>
    <dbReference type="NCBI Taxonomy" id="2938945"/>
    <lineage>
        <taxon>Bacteria</taxon>
        <taxon>Bacillati</taxon>
        <taxon>Actinomycetota</taxon>
        <taxon>Actinomycetes</taxon>
        <taxon>Kitasatosporales</taxon>
        <taxon>Streptomycetaceae</taxon>
        <taxon>Streptomyces</taxon>
    </lineage>
</organism>
<dbReference type="PROSITE" id="PS51935">
    <property type="entry name" value="NLPC_P60"/>
    <property type="match status" value="1"/>
</dbReference>
<evidence type="ECO:0000256" key="7">
    <source>
        <dbReference type="SAM" id="SignalP"/>
    </source>
</evidence>
<feature type="region of interest" description="Disordered" evidence="6">
    <location>
        <begin position="337"/>
        <end position="402"/>
    </location>
</feature>
<feature type="coiled-coil region" evidence="5">
    <location>
        <begin position="142"/>
        <end position="194"/>
    </location>
</feature>
<dbReference type="InterPro" id="IPR000064">
    <property type="entry name" value="NLP_P60_dom"/>
</dbReference>
<feature type="compositionally biased region" description="Basic and acidic residues" evidence="6">
    <location>
        <begin position="202"/>
        <end position="211"/>
    </location>
</feature>
<evidence type="ECO:0000259" key="8">
    <source>
        <dbReference type="PROSITE" id="PS51935"/>
    </source>
</evidence>
<keyword evidence="2" id="KW-0645">Protease</keyword>
<feature type="compositionally biased region" description="Basic and acidic residues" evidence="6">
    <location>
        <begin position="342"/>
        <end position="360"/>
    </location>
</feature>
<comment type="similarity">
    <text evidence="1">Belongs to the peptidase C40 family.</text>
</comment>
<dbReference type="EMBL" id="JAMQGM010000002">
    <property type="protein sequence ID" value="MCM2576067.1"/>
    <property type="molecule type" value="Genomic_DNA"/>
</dbReference>
<evidence type="ECO:0000256" key="1">
    <source>
        <dbReference type="ARBA" id="ARBA00007074"/>
    </source>
</evidence>
<dbReference type="InterPro" id="IPR038765">
    <property type="entry name" value="Papain-like_cys_pep_sf"/>
</dbReference>
<feature type="signal peptide" evidence="7">
    <location>
        <begin position="1"/>
        <end position="27"/>
    </location>
</feature>